<reference evidence="3" key="1">
    <citation type="submission" date="2017-09" db="EMBL/GenBank/DDBJ databases">
        <authorList>
            <person name="Varghese N."/>
            <person name="Submissions S."/>
        </authorList>
    </citation>
    <scope>NUCLEOTIDE SEQUENCE [LARGE SCALE GENOMIC DNA]</scope>
    <source>
        <strain evidence="3">CGMCC 1.12803</strain>
    </source>
</reference>
<evidence type="ECO:0000313" key="3">
    <source>
        <dbReference type="Proteomes" id="UP000219281"/>
    </source>
</evidence>
<name>A0A286ADB8_9SPHI</name>
<dbReference type="AlphaFoldDB" id="A0A286ADB8"/>
<evidence type="ECO:0000313" key="2">
    <source>
        <dbReference type="EMBL" id="SOD19910.1"/>
    </source>
</evidence>
<dbReference type="EMBL" id="OCMT01000004">
    <property type="protein sequence ID" value="SOD19910.1"/>
    <property type="molecule type" value="Genomic_DNA"/>
</dbReference>
<dbReference type="Proteomes" id="UP000219281">
    <property type="component" value="Unassembled WGS sequence"/>
</dbReference>
<sequence length="311" mass="34447">MMNFKKTVMNKFKYILGALLITSVYACKKDNPEELTFNVSTSKAEYNVADSVEFNIEGYADVIGFYSGESGKEYRFRNRLEANDAKVFLDISTQVLNASQRNNLSLWYSTDFTKVYTPEGIQNSTWTDITSRFTLAPDGGTAASAVVPSGKIDITDLVVLGKPIFFGFKYVAQNSPTAGTGGRTWRVPVFNLTSEFPGGTSSLANVTDALWTAVDVKNPANKWIIQATTPFLYFAPNSTLTESEDWAITRDIFTNKVNPDKGVGIKAYIDKIKNYKYKFSTPGTYTVTFVGKNGLNGNVKEVVRELTVTVK</sequence>
<accession>A0A286ADB8</accession>
<dbReference type="Pfam" id="PF16409">
    <property type="entry name" value="DUF5017"/>
    <property type="match status" value="1"/>
</dbReference>
<gene>
    <name evidence="2" type="ORF">SAMN06297358_3617</name>
</gene>
<dbReference type="PROSITE" id="PS51257">
    <property type="entry name" value="PROKAR_LIPOPROTEIN"/>
    <property type="match status" value="1"/>
</dbReference>
<organism evidence="2 3">
    <name type="scientific">Pedobacter xixiisoli</name>
    <dbReference type="NCBI Taxonomy" id="1476464"/>
    <lineage>
        <taxon>Bacteria</taxon>
        <taxon>Pseudomonadati</taxon>
        <taxon>Bacteroidota</taxon>
        <taxon>Sphingobacteriia</taxon>
        <taxon>Sphingobacteriales</taxon>
        <taxon>Sphingobacteriaceae</taxon>
        <taxon>Pedobacter</taxon>
    </lineage>
</organism>
<protein>
    <recommendedName>
        <fullName evidence="1">DUF5017 domain-containing protein</fullName>
    </recommendedName>
</protein>
<evidence type="ECO:0000259" key="1">
    <source>
        <dbReference type="Pfam" id="PF16409"/>
    </source>
</evidence>
<keyword evidence="3" id="KW-1185">Reference proteome</keyword>
<dbReference type="InterPro" id="IPR032185">
    <property type="entry name" value="DUF5017"/>
</dbReference>
<feature type="domain" description="DUF5017" evidence="1">
    <location>
        <begin position="26"/>
        <end position="203"/>
    </location>
</feature>
<proteinExistence type="predicted"/>